<dbReference type="InterPro" id="IPR004853">
    <property type="entry name" value="Sugar_P_trans_dom"/>
</dbReference>
<gene>
    <name evidence="7" type="ORF">CIPAW_12G140200</name>
</gene>
<dbReference type="EMBL" id="CM031820">
    <property type="protein sequence ID" value="KAG6634781.1"/>
    <property type="molecule type" value="Genomic_DNA"/>
</dbReference>
<feature type="transmembrane region" description="Helical" evidence="5">
    <location>
        <begin position="120"/>
        <end position="138"/>
    </location>
</feature>
<name>A0A8T1NYT5_CARIL</name>
<comment type="subcellular location">
    <subcellularLocation>
        <location evidence="1">Membrane</location>
        <topology evidence="1">Multi-pass membrane protein</topology>
    </subcellularLocation>
</comment>
<dbReference type="PANTHER" id="PTHR11132">
    <property type="entry name" value="SOLUTE CARRIER FAMILY 35"/>
    <property type="match status" value="1"/>
</dbReference>
<dbReference type="Proteomes" id="UP000811609">
    <property type="component" value="Chromosome 12"/>
</dbReference>
<dbReference type="Pfam" id="PF03151">
    <property type="entry name" value="TPT"/>
    <property type="match status" value="1"/>
</dbReference>
<proteinExistence type="predicted"/>
<evidence type="ECO:0000256" key="3">
    <source>
        <dbReference type="ARBA" id="ARBA00022989"/>
    </source>
</evidence>
<keyword evidence="4 5" id="KW-0472">Membrane</keyword>
<feature type="transmembrane region" description="Helical" evidence="5">
    <location>
        <begin position="150"/>
        <end position="169"/>
    </location>
</feature>
<organism evidence="7 8">
    <name type="scientific">Carya illinoinensis</name>
    <name type="common">Pecan</name>
    <dbReference type="NCBI Taxonomy" id="32201"/>
    <lineage>
        <taxon>Eukaryota</taxon>
        <taxon>Viridiplantae</taxon>
        <taxon>Streptophyta</taxon>
        <taxon>Embryophyta</taxon>
        <taxon>Tracheophyta</taxon>
        <taxon>Spermatophyta</taxon>
        <taxon>Magnoliopsida</taxon>
        <taxon>eudicotyledons</taxon>
        <taxon>Gunneridae</taxon>
        <taxon>Pentapetalae</taxon>
        <taxon>rosids</taxon>
        <taxon>fabids</taxon>
        <taxon>Fagales</taxon>
        <taxon>Juglandaceae</taxon>
        <taxon>Carya</taxon>
    </lineage>
</organism>
<evidence type="ECO:0000256" key="2">
    <source>
        <dbReference type="ARBA" id="ARBA00022692"/>
    </source>
</evidence>
<feature type="transmembrane region" description="Helical" evidence="5">
    <location>
        <begin position="54"/>
        <end position="74"/>
    </location>
</feature>
<evidence type="ECO:0000256" key="1">
    <source>
        <dbReference type="ARBA" id="ARBA00004141"/>
    </source>
</evidence>
<reference evidence="7" key="1">
    <citation type="submission" date="2020-12" db="EMBL/GenBank/DDBJ databases">
        <title>WGS assembly of Carya illinoinensis cv. Pawnee.</title>
        <authorList>
            <person name="Platts A."/>
            <person name="Shu S."/>
            <person name="Wright S."/>
            <person name="Barry K."/>
            <person name="Edger P."/>
            <person name="Pires J.C."/>
            <person name="Schmutz J."/>
        </authorList>
    </citation>
    <scope>NUCLEOTIDE SEQUENCE</scope>
    <source>
        <tissue evidence="7">Leaf</tissue>
    </source>
</reference>
<comment type="caution">
    <text evidence="7">The sequence shown here is derived from an EMBL/GenBank/DDBJ whole genome shotgun (WGS) entry which is preliminary data.</text>
</comment>
<keyword evidence="3 5" id="KW-1133">Transmembrane helix</keyword>
<evidence type="ECO:0000313" key="7">
    <source>
        <dbReference type="EMBL" id="KAG6634781.1"/>
    </source>
</evidence>
<dbReference type="InterPro" id="IPR050186">
    <property type="entry name" value="TPT_transporter"/>
</dbReference>
<evidence type="ECO:0000256" key="5">
    <source>
        <dbReference type="SAM" id="Phobius"/>
    </source>
</evidence>
<feature type="transmembrane region" description="Helical" evidence="5">
    <location>
        <begin position="86"/>
        <end position="108"/>
    </location>
</feature>
<feature type="domain" description="Sugar phosphate transporter" evidence="6">
    <location>
        <begin position="62"/>
        <end position="209"/>
    </location>
</feature>
<dbReference type="GO" id="GO:0016020">
    <property type="term" value="C:membrane"/>
    <property type="evidence" value="ECO:0007669"/>
    <property type="project" value="UniProtKB-SubCell"/>
</dbReference>
<sequence>MGFFDSLFGRAASKFIKRKDSDAGEAGRAMEDLRSSLYNELRTSEGAKRQQQRFCGPVVALTFNFMVAVGIILANKLVMGRVGFNFPIFLTLIHYATAWLLLAIFKAFSLLPVSPPSKTTPFSSLFSLGAVMAFASGLANTSLKHNSVGFYQMAKIAVTPTIVLAEFILFRKTISFNKVLALAVVSAGVAVATVTDLEFNLFGSLIAIAWIIPSGINKILWSNLQQQGNWTALACTIIQVGSKQHCHHSYICCPWFSPTMVWSFSTWRNISYFSCHSRPI</sequence>
<evidence type="ECO:0000259" key="6">
    <source>
        <dbReference type="Pfam" id="PF03151"/>
    </source>
</evidence>
<protein>
    <recommendedName>
        <fullName evidence="6">Sugar phosphate transporter domain-containing protein</fullName>
    </recommendedName>
</protein>
<keyword evidence="8" id="KW-1185">Reference proteome</keyword>
<evidence type="ECO:0000256" key="4">
    <source>
        <dbReference type="ARBA" id="ARBA00023136"/>
    </source>
</evidence>
<keyword evidence="2 5" id="KW-0812">Transmembrane</keyword>
<dbReference type="AlphaFoldDB" id="A0A8T1NYT5"/>
<feature type="transmembrane region" description="Helical" evidence="5">
    <location>
        <begin position="201"/>
        <end position="221"/>
    </location>
</feature>
<evidence type="ECO:0000313" key="8">
    <source>
        <dbReference type="Proteomes" id="UP000811609"/>
    </source>
</evidence>
<accession>A0A8T1NYT5</accession>